<dbReference type="InterPro" id="IPR018873">
    <property type="entry name" value="KilA-N_DNA-bd_domain"/>
</dbReference>
<evidence type="ECO:0000313" key="3">
    <source>
        <dbReference type="EMBL" id="CUN12044.1"/>
    </source>
</evidence>
<reference evidence="7" key="5">
    <citation type="submission" date="2020-02" db="EMBL/GenBank/DDBJ databases">
        <authorList>
            <person name="Littmann E."/>
            <person name="Sorbara M."/>
        </authorList>
    </citation>
    <scope>NUCLEOTIDE SEQUENCE</scope>
    <source>
        <strain evidence="8">MSK.16.45</strain>
        <strain evidence="7">MSK.17.79</strain>
    </source>
</reference>
<dbReference type="Proteomes" id="UP001197847">
    <property type="component" value="Unassembled WGS sequence"/>
</dbReference>
<dbReference type="InterPro" id="IPR001736">
    <property type="entry name" value="PLipase_D/transphosphatidylase"/>
</dbReference>
<dbReference type="EMBL" id="JAAILW010000016">
    <property type="protein sequence ID" value="NSC27566.1"/>
    <property type="molecule type" value="Genomic_DNA"/>
</dbReference>
<evidence type="ECO:0000313" key="11">
    <source>
        <dbReference type="Proteomes" id="UP000049472"/>
    </source>
</evidence>
<dbReference type="Proteomes" id="UP001193670">
    <property type="component" value="Unassembled WGS sequence"/>
</dbReference>
<reference evidence="15 16" key="3">
    <citation type="submission" date="2018-08" db="EMBL/GenBank/DDBJ databases">
        <title>A genome reference for cultivated species of the human gut microbiota.</title>
        <authorList>
            <person name="Zou Y."/>
            <person name="Xue W."/>
            <person name="Luo G."/>
        </authorList>
    </citation>
    <scope>NUCLEOTIDE SEQUENCE [LARGE SCALE GENOMIC DNA]</scope>
    <source>
        <strain evidence="10 16">AM26-2LB</strain>
        <strain evidence="9 15">TM10-3</strain>
    </source>
</reference>
<dbReference type="SUPFAM" id="SSF56024">
    <property type="entry name" value="Phospholipase D/nuclease"/>
    <property type="match status" value="1"/>
</dbReference>
<evidence type="ECO:0000313" key="14">
    <source>
        <dbReference type="Proteomes" id="UP000095673"/>
    </source>
</evidence>
<dbReference type="Proteomes" id="UP001193756">
    <property type="component" value="Unassembled WGS sequence"/>
</dbReference>
<dbReference type="AlphaFoldDB" id="A0A0M6WQN1"/>
<dbReference type="Proteomes" id="UP000049472">
    <property type="component" value="Unassembled WGS sequence"/>
</dbReference>
<evidence type="ECO:0000313" key="5">
    <source>
        <dbReference type="EMBL" id="CUP31897.1"/>
    </source>
</evidence>
<dbReference type="GO" id="GO:0003824">
    <property type="term" value="F:catalytic activity"/>
    <property type="evidence" value="ECO:0007669"/>
    <property type="project" value="InterPro"/>
</dbReference>
<name>A0A0M6WQN1_9FIRM</name>
<evidence type="ECO:0000313" key="10">
    <source>
        <dbReference type="EMBL" id="RHE98980.1"/>
    </source>
</evidence>
<dbReference type="EMBL" id="JAJFBX010000020">
    <property type="protein sequence ID" value="MCC2747826.1"/>
    <property type="molecule type" value="Genomic_DNA"/>
</dbReference>
<dbReference type="Proteomes" id="UP000095602">
    <property type="component" value="Unassembled WGS sequence"/>
</dbReference>
<dbReference type="EMBL" id="CZAJ01000030">
    <property type="protein sequence ID" value="CUP31897.1"/>
    <property type="molecule type" value="Genomic_DNA"/>
</dbReference>
<reference evidence="11" key="1">
    <citation type="submission" date="2015-05" db="EMBL/GenBank/DDBJ databases">
        <authorList>
            <consortium name="Pathogen Informatics"/>
        </authorList>
    </citation>
    <scope>NUCLEOTIDE SEQUENCE [LARGE SCALE GENOMIC DNA]</scope>
    <source>
        <strain evidence="4 12">2789STDY5608860</strain>
        <strain evidence="5 13">2789STDY5834884</strain>
        <strain evidence="3 14">2789STDY5834968</strain>
        <strain evidence="11">T1-815</strain>
    </source>
</reference>
<gene>
    <name evidence="10" type="ORF">DW703_16110</name>
    <name evidence="9" type="ORF">DXD95_01510</name>
    <name evidence="4" type="ORF">ERS852417_02368</name>
    <name evidence="5" type="ORF">ERS852497_02534</name>
    <name evidence="3" type="ORF">ERS852580_02078</name>
    <name evidence="8" type="ORF">G4312_05010</name>
    <name evidence="7" type="ORF">G4319_09475</name>
    <name evidence="6" type="ORF">LK487_12440</name>
    <name evidence="2" type="ORF">T1815_19191</name>
</gene>
<dbReference type="EMBL" id="CYYW01000018">
    <property type="protein sequence ID" value="CUO46840.1"/>
    <property type="molecule type" value="Genomic_DNA"/>
</dbReference>
<evidence type="ECO:0000313" key="12">
    <source>
        <dbReference type="Proteomes" id="UP000095384"/>
    </source>
</evidence>
<dbReference type="PROSITE" id="PS50035">
    <property type="entry name" value="PLD"/>
    <property type="match status" value="1"/>
</dbReference>
<evidence type="ECO:0000313" key="9">
    <source>
        <dbReference type="EMBL" id="RGI70373.1"/>
    </source>
</evidence>
<reference evidence="2" key="2">
    <citation type="submission" date="2015-05" db="EMBL/GenBank/DDBJ databases">
        <authorList>
            <person name="Wang D.B."/>
            <person name="Wang M."/>
        </authorList>
    </citation>
    <scope>NUCLEOTIDE SEQUENCE [LARGE SCALE GENOMIC DNA]</scope>
    <source>
        <strain evidence="2">T1-815</strain>
    </source>
</reference>
<dbReference type="Proteomes" id="UP000095673">
    <property type="component" value="Unassembled WGS sequence"/>
</dbReference>
<evidence type="ECO:0000313" key="16">
    <source>
        <dbReference type="Proteomes" id="UP000283501"/>
    </source>
</evidence>
<reference evidence="7" key="4">
    <citation type="journal article" date="2020" name="Cell Host Microbe">
        <title>Functional and Genomic Variation between Human-Derived Isolates of Lachnospiraceae Reveals Inter- and Intra-Species Diversity.</title>
        <authorList>
            <person name="Sorbara M.T."/>
            <person name="Littmann E.R."/>
            <person name="Fontana E."/>
            <person name="Moody T.U."/>
            <person name="Kohout C.E."/>
            <person name="Gjonbalaj M."/>
            <person name="Eaton V."/>
            <person name="Seok R."/>
            <person name="Leiner I.M."/>
            <person name="Pamer E.G."/>
        </authorList>
    </citation>
    <scope>NUCLEOTIDE SEQUENCE</scope>
    <source>
        <strain evidence="8">MSK.16.45</strain>
        <strain evidence="7">MSK.17.79</strain>
    </source>
</reference>
<dbReference type="EMBL" id="QSKY01000042">
    <property type="protein sequence ID" value="RHE98980.1"/>
    <property type="molecule type" value="Genomic_DNA"/>
</dbReference>
<evidence type="ECO:0000313" key="13">
    <source>
        <dbReference type="Proteomes" id="UP000095602"/>
    </source>
</evidence>
<evidence type="ECO:0000313" key="8">
    <source>
        <dbReference type="EMBL" id="NSC76657.1"/>
    </source>
</evidence>
<evidence type="ECO:0000259" key="1">
    <source>
        <dbReference type="PROSITE" id="PS50035"/>
    </source>
</evidence>
<dbReference type="GO" id="GO:0006793">
    <property type="term" value="P:phosphorus metabolic process"/>
    <property type="evidence" value="ECO:0007669"/>
    <property type="project" value="UniProtKB-ARBA"/>
</dbReference>
<dbReference type="EMBL" id="CVRQ01000022">
    <property type="protein sequence ID" value="CRL38858.1"/>
    <property type="molecule type" value="Genomic_DNA"/>
</dbReference>
<dbReference type="EMBL" id="CYXM01000009">
    <property type="protein sequence ID" value="CUN12044.1"/>
    <property type="molecule type" value="Genomic_DNA"/>
</dbReference>
<dbReference type="Pfam" id="PF10543">
    <property type="entry name" value="ORF6N"/>
    <property type="match status" value="1"/>
</dbReference>
<evidence type="ECO:0000313" key="15">
    <source>
        <dbReference type="Proteomes" id="UP000260642"/>
    </source>
</evidence>
<accession>A0A0M6WQN1</accession>
<proteinExistence type="predicted"/>
<dbReference type="EMBL" id="JAAIMP010000005">
    <property type="protein sequence ID" value="NSC76657.1"/>
    <property type="molecule type" value="Genomic_DNA"/>
</dbReference>
<dbReference type="EMBL" id="QSOB01000002">
    <property type="protein sequence ID" value="RGI70373.1"/>
    <property type="molecule type" value="Genomic_DNA"/>
</dbReference>
<evidence type="ECO:0000313" key="2">
    <source>
        <dbReference type="EMBL" id="CRL38858.1"/>
    </source>
</evidence>
<dbReference type="OrthoDB" id="9816206at2"/>
<reference evidence="6" key="6">
    <citation type="submission" date="2021-10" db="EMBL/GenBank/DDBJ databases">
        <title>Collection of gut derived symbiotic bacterial strains cultured from healthy donors.</title>
        <authorList>
            <person name="Lin H."/>
            <person name="Littmann E."/>
            <person name="Claire K."/>
            <person name="Pamer E."/>
        </authorList>
    </citation>
    <scope>NUCLEOTIDE SEQUENCE</scope>
    <source>
        <strain evidence="6">MSK.22.92</strain>
    </source>
</reference>
<evidence type="ECO:0000313" key="7">
    <source>
        <dbReference type="EMBL" id="NSC27566.1"/>
    </source>
</evidence>
<evidence type="ECO:0000313" key="4">
    <source>
        <dbReference type="EMBL" id="CUO46840.1"/>
    </source>
</evidence>
<dbReference type="Proteomes" id="UP000095384">
    <property type="component" value="Unassembled WGS sequence"/>
</dbReference>
<protein>
    <submittedName>
        <fullName evidence="6">ORF6N domain-containing protein</fullName>
    </submittedName>
    <submittedName>
        <fullName evidence="3">Uncharacterized phage-encoded protein</fullName>
    </submittedName>
</protein>
<dbReference type="Proteomes" id="UP000260642">
    <property type="component" value="Unassembled WGS sequence"/>
</dbReference>
<feature type="domain" description="PLD phosphodiesterase" evidence="1">
    <location>
        <begin position="259"/>
        <end position="286"/>
    </location>
</feature>
<dbReference type="Proteomes" id="UP000283501">
    <property type="component" value="Unassembled WGS sequence"/>
</dbReference>
<sequence>MAKDNSELIDVNSDVKDRVMEVSHIQSLIYVIRGKQVMLDSDLAILYQVETKTFNQAVKRNIERFPENFRFQLKKEEYDSLRSQFVTSKEGRGGRRYLPYVFTEQGIAMLSAVLRSDIAIQVSIRIMETFVEMRKYMANTSLLYDRMNAIEERQITYQNETNEKFDKVFAYISDHEESQQKIFFDGQIYDAFSLLIDLVASATKSLVLVDNYVDVGTLNILSKKKENVSVTIYTVRKTRLSEKDIETFNQQYPKLEVNYTGVFHDRFLIIDDKKAYHIGASLKDAGKKCFAISLLNDSGVIYDILQRLDIETEENES</sequence>
<keyword evidence="11" id="KW-1185">Reference proteome</keyword>
<evidence type="ECO:0000313" key="6">
    <source>
        <dbReference type="EMBL" id="MCC2747826.1"/>
    </source>
</evidence>
<dbReference type="RefSeq" id="WP_008120482.1">
    <property type="nucleotide sequence ID" value="NZ_CP100127.1"/>
</dbReference>
<organism evidence="2 11">
    <name type="scientific">Agathobacter rectalis</name>
    <dbReference type="NCBI Taxonomy" id="39491"/>
    <lineage>
        <taxon>Bacteria</taxon>
        <taxon>Bacillati</taxon>
        <taxon>Bacillota</taxon>
        <taxon>Clostridia</taxon>
        <taxon>Lachnospirales</taxon>
        <taxon>Lachnospiraceae</taxon>
        <taxon>Agathobacter</taxon>
    </lineage>
</organism>